<protein>
    <submittedName>
        <fullName evidence="3">Uncharacterized protein</fullName>
    </submittedName>
</protein>
<feature type="chain" id="PRO_5001726481" evidence="2">
    <location>
        <begin position="29"/>
        <end position="101"/>
    </location>
</feature>
<evidence type="ECO:0000313" key="3">
    <source>
        <dbReference type="EMBL" id="CDS11244.1"/>
    </source>
</evidence>
<gene>
    <name evidence="3" type="ORF">LRAMOSA03507</name>
</gene>
<evidence type="ECO:0000256" key="2">
    <source>
        <dbReference type="SAM" id="SignalP"/>
    </source>
</evidence>
<dbReference type="AlphaFoldDB" id="A0A077WVF2"/>
<accession>A0A077WVF2</accession>
<reference evidence="3" key="1">
    <citation type="journal article" date="2014" name="Genome Announc.">
        <title>De novo whole-genome sequence and genome annotation of Lichtheimia ramosa.</title>
        <authorList>
            <person name="Linde J."/>
            <person name="Schwartze V."/>
            <person name="Binder U."/>
            <person name="Lass-Florl C."/>
            <person name="Voigt K."/>
            <person name="Horn F."/>
        </authorList>
    </citation>
    <scope>NUCLEOTIDE SEQUENCE</scope>
    <source>
        <strain evidence="3">JMRC FSU:6197</strain>
    </source>
</reference>
<evidence type="ECO:0000256" key="1">
    <source>
        <dbReference type="SAM" id="MobiDB-lite"/>
    </source>
</evidence>
<proteinExistence type="predicted"/>
<name>A0A077WVF2_9FUNG</name>
<feature type="compositionally biased region" description="Polar residues" evidence="1">
    <location>
        <begin position="45"/>
        <end position="54"/>
    </location>
</feature>
<feature type="region of interest" description="Disordered" evidence="1">
    <location>
        <begin position="29"/>
        <end position="101"/>
    </location>
</feature>
<feature type="compositionally biased region" description="Low complexity" evidence="1">
    <location>
        <begin position="55"/>
        <end position="74"/>
    </location>
</feature>
<dbReference type="EMBL" id="LK023346">
    <property type="protein sequence ID" value="CDS11244.1"/>
    <property type="molecule type" value="Genomic_DNA"/>
</dbReference>
<organism evidence="3">
    <name type="scientific">Lichtheimia ramosa</name>
    <dbReference type="NCBI Taxonomy" id="688394"/>
    <lineage>
        <taxon>Eukaryota</taxon>
        <taxon>Fungi</taxon>
        <taxon>Fungi incertae sedis</taxon>
        <taxon>Mucoromycota</taxon>
        <taxon>Mucoromycotina</taxon>
        <taxon>Mucoromycetes</taxon>
        <taxon>Mucorales</taxon>
        <taxon>Lichtheimiaceae</taxon>
        <taxon>Lichtheimia</taxon>
    </lineage>
</organism>
<keyword evidence="2" id="KW-0732">Signal</keyword>
<sequence length="101" mass="10766">MKRMTGTTLSFFTFISFLSMDKQGCSKAQKDKEGLEAGRTRSKEPGTQLTLQIQPTTSSNPVSSTSPPSTSVPSANGTSNDQHNSYLEAEEPVVPLSGLLA</sequence>
<feature type="compositionally biased region" description="Basic and acidic residues" evidence="1">
    <location>
        <begin position="29"/>
        <end position="44"/>
    </location>
</feature>
<feature type="compositionally biased region" description="Polar residues" evidence="1">
    <location>
        <begin position="75"/>
        <end position="85"/>
    </location>
</feature>
<feature type="signal peptide" evidence="2">
    <location>
        <begin position="1"/>
        <end position="28"/>
    </location>
</feature>